<name>A0A6B2H5M0_9BACT</name>
<gene>
    <name evidence="13" type="ORF">GWO68_06655</name>
</gene>
<keyword evidence="14" id="KW-1185">Reference proteome</keyword>
<evidence type="ECO:0000256" key="1">
    <source>
        <dbReference type="ARBA" id="ARBA00007316"/>
    </source>
</evidence>
<evidence type="ECO:0000256" key="8">
    <source>
        <dbReference type="ARBA" id="ARBA00051245"/>
    </source>
</evidence>
<dbReference type="InterPro" id="IPR025669">
    <property type="entry name" value="AAA_dom"/>
</dbReference>
<proteinExistence type="inferred from homology"/>
<evidence type="ECO:0000256" key="4">
    <source>
        <dbReference type="ARBA" id="ARBA00022741"/>
    </source>
</evidence>
<dbReference type="GO" id="GO:0005524">
    <property type="term" value="F:ATP binding"/>
    <property type="evidence" value="ECO:0007669"/>
    <property type="project" value="UniProtKB-KW"/>
</dbReference>
<evidence type="ECO:0000256" key="9">
    <source>
        <dbReference type="SAM" id="Coils"/>
    </source>
</evidence>
<keyword evidence="9" id="KW-0175">Coiled coil</keyword>
<keyword evidence="4" id="KW-0547">Nucleotide-binding</keyword>
<dbReference type="PANTHER" id="PTHR32309">
    <property type="entry name" value="TYROSINE-PROTEIN KINASE"/>
    <property type="match status" value="1"/>
</dbReference>
<dbReference type="GO" id="GO:0004715">
    <property type="term" value="F:non-membrane spanning protein tyrosine kinase activity"/>
    <property type="evidence" value="ECO:0007669"/>
    <property type="project" value="UniProtKB-EC"/>
</dbReference>
<evidence type="ECO:0000313" key="13">
    <source>
        <dbReference type="EMBL" id="NDK55587.1"/>
    </source>
</evidence>
<keyword evidence="3 13" id="KW-0808">Transferase</keyword>
<evidence type="ECO:0000256" key="6">
    <source>
        <dbReference type="ARBA" id="ARBA00022840"/>
    </source>
</evidence>
<dbReference type="RefSeq" id="WP_162345637.1">
    <property type="nucleotide sequence ID" value="NZ_JAAEAA010000006.1"/>
</dbReference>
<feature type="domain" description="Tyrosine-protein kinase G-rich" evidence="12">
    <location>
        <begin position="421"/>
        <end position="499"/>
    </location>
</feature>
<evidence type="ECO:0000313" key="14">
    <source>
        <dbReference type="Proteomes" id="UP000478546"/>
    </source>
</evidence>
<dbReference type="Pfam" id="PF13614">
    <property type="entry name" value="AAA_31"/>
    <property type="match status" value="1"/>
</dbReference>
<keyword evidence="6" id="KW-0067">ATP-binding</keyword>
<dbReference type="Proteomes" id="UP000478546">
    <property type="component" value="Unassembled WGS sequence"/>
</dbReference>
<keyword evidence="5 13" id="KW-0418">Kinase</keyword>
<keyword evidence="7" id="KW-0829">Tyrosine-protein kinase</keyword>
<evidence type="ECO:0000256" key="5">
    <source>
        <dbReference type="ARBA" id="ARBA00022777"/>
    </source>
</evidence>
<protein>
    <recommendedName>
        <fullName evidence="2">non-specific protein-tyrosine kinase</fullName>
        <ecNumber evidence="2">2.7.10.2</ecNumber>
    </recommendedName>
</protein>
<evidence type="ECO:0000259" key="11">
    <source>
        <dbReference type="Pfam" id="PF13614"/>
    </source>
</evidence>
<feature type="domain" description="AAA" evidence="11">
    <location>
        <begin position="563"/>
        <end position="682"/>
    </location>
</feature>
<keyword evidence="10" id="KW-0472">Membrane</keyword>
<comment type="catalytic activity">
    <reaction evidence="8">
        <text>L-tyrosyl-[protein] + ATP = O-phospho-L-tyrosyl-[protein] + ADP + H(+)</text>
        <dbReference type="Rhea" id="RHEA:10596"/>
        <dbReference type="Rhea" id="RHEA-COMP:10136"/>
        <dbReference type="Rhea" id="RHEA-COMP:20101"/>
        <dbReference type="ChEBI" id="CHEBI:15378"/>
        <dbReference type="ChEBI" id="CHEBI:30616"/>
        <dbReference type="ChEBI" id="CHEBI:46858"/>
        <dbReference type="ChEBI" id="CHEBI:61978"/>
        <dbReference type="ChEBI" id="CHEBI:456216"/>
        <dbReference type="EC" id="2.7.10.2"/>
    </reaction>
</comment>
<dbReference type="SUPFAM" id="SSF52540">
    <property type="entry name" value="P-loop containing nucleoside triphosphate hydrolases"/>
    <property type="match status" value="1"/>
</dbReference>
<sequence>MSRSEDNFFNAITYRYFPYWPLFLGLIILSLAGAWAYLNFYKIPTYEVTASLLIKDERKGVNDAKMTESIDAFTTNKIVENEINVIHSHALVREVVDKLGLYAPIYEEDRFKAIPAYSTTPIRIKLKNPNKAEEVGKVYFTYNKATRRVTINGKQYVLDKWVKTPYGKMRFTANKQQVESPSNPLFFSIVSPKKITSSLLGRINIQASSRLSTVVDLTLSDQVPERGEDILNTLIKSYTQLAVSEKNVLAANTLQFVENRIKLVEKELLDLENEVVKYKANNGAVDLSSQSKLFLNNVGETDRKISEINTQLAVLDMVERYIISKNNRAGIVPSTLGISDPVLTQMLQKLYDSEIRYQQLSKTIGENNPILISLSKEIESIRPGILENIQNQRANLMASRSNLSSTSNSYSTALQHIPQKERELLEISRQQAIKNEAYSFLLQKREETVLSNAPSAGEVRIVDMAESSPVPSSPIPLYVYLIAVTVSTGLGFLFVIGKELMNSKLLFRSEIEQCTNAPIVAELSAGKPQQGRLFQAPTDISVVEQFRQLKATMGLYGRTSLKKKIMVTSSIPGEGKSFVSANLAYSLASAGKKVALLDFDLRNPSTSVQFDLREQTGIIDFLNDEICPEQIVKSTPFKNLYLVPAGLNSGDHTDLMVTEKLDTFFTYLEKEFDYIIIDTPPVELVSDVYLLSEYIDITLLVLRHAHTPKNIVQRLSQSSKFKCLSNVAIVFNGVKSRGFVKGQFGYGYGYGYENKYEDKTYRARNVAARM</sequence>
<dbReference type="InterPro" id="IPR050445">
    <property type="entry name" value="Bact_polysacc_biosynth/exp"/>
</dbReference>
<evidence type="ECO:0000256" key="2">
    <source>
        <dbReference type="ARBA" id="ARBA00011903"/>
    </source>
</evidence>
<feature type="transmembrane region" description="Helical" evidence="10">
    <location>
        <begin position="477"/>
        <end position="496"/>
    </location>
</feature>
<accession>A0A6B2H5M0</accession>
<evidence type="ECO:0000256" key="10">
    <source>
        <dbReference type="SAM" id="Phobius"/>
    </source>
</evidence>
<keyword evidence="10" id="KW-1133">Transmembrane helix</keyword>
<comment type="similarity">
    <text evidence="1">Belongs to the CpsD/CapB family.</text>
</comment>
<dbReference type="PANTHER" id="PTHR32309:SF13">
    <property type="entry name" value="FERRIC ENTEROBACTIN TRANSPORT PROTEIN FEPE"/>
    <property type="match status" value="1"/>
</dbReference>
<reference evidence="13 14" key="1">
    <citation type="submission" date="2020-01" db="EMBL/GenBank/DDBJ databases">
        <authorList>
            <person name="Kim M.K."/>
        </authorList>
    </citation>
    <scope>NUCLEOTIDE SEQUENCE [LARGE SCALE GENOMIC DNA]</scope>
    <source>
        <strain evidence="13 14">BT213</strain>
    </source>
</reference>
<dbReference type="CDD" id="cd05387">
    <property type="entry name" value="BY-kinase"/>
    <property type="match status" value="1"/>
</dbReference>
<dbReference type="Pfam" id="PF13807">
    <property type="entry name" value="GNVR"/>
    <property type="match status" value="1"/>
</dbReference>
<dbReference type="InterPro" id="IPR032807">
    <property type="entry name" value="GNVR"/>
</dbReference>
<dbReference type="EMBL" id="JAAEAA010000006">
    <property type="protein sequence ID" value="NDK55587.1"/>
    <property type="molecule type" value="Genomic_DNA"/>
</dbReference>
<evidence type="ECO:0000256" key="3">
    <source>
        <dbReference type="ARBA" id="ARBA00022679"/>
    </source>
</evidence>
<dbReference type="AlphaFoldDB" id="A0A6B2H5M0"/>
<organism evidence="13 14">
    <name type="scientific">Pontibacter fetidus</name>
    <dbReference type="NCBI Taxonomy" id="2700082"/>
    <lineage>
        <taxon>Bacteria</taxon>
        <taxon>Pseudomonadati</taxon>
        <taxon>Bacteroidota</taxon>
        <taxon>Cytophagia</taxon>
        <taxon>Cytophagales</taxon>
        <taxon>Hymenobacteraceae</taxon>
        <taxon>Pontibacter</taxon>
    </lineage>
</organism>
<feature type="coiled-coil region" evidence="9">
    <location>
        <begin position="254"/>
        <end position="281"/>
    </location>
</feature>
<dbReference type="Gene3D" id="3.40.50.300">
    <property type="entry name" value="P-loop containing nucleotide triphosphate hydrolases"/>
    <property type="match status" value="1"/>
</dbReference>
<dbReference type="InterPro" id="IPR005702">
    <property type="entry name" value="Wzc-like_C"/>
</dbReference>
<comment type="caution">
    <text evidence="13">The sequence shown here is derived from an EMBL/GenBank/DDBJ whole genome shotgun (WGS) entry which is preliminary data.</text>
</comment>
<evidence type="ECO:0000259" key="12">
    <source>
        <dbReference type="Pfam" id="PF13807"/>
    </source>
</evidence>
<dbReference type="GO" id="GO:0005886">
    <property type="term" value="C:plasma membrane"/>
    <property type="evidence" value="ECO:0007669"/>
    <property type="project" value="TreeGrafter"/>
</dbReference>
<feature type="transmembrane region" description="Helical" evidence="10">
    <location>
        <begin position="20"/>
        <end position="38"/>
    </location>
</feature>
<keyword evidence="10" id="KW-0812">Transmembrane</keyword>
<evidence type="ECO:0000256" key="7">
    <source>
        <dbReference type="ARBA" id="ARBA00023137"/>
    </source>
</evidence>
<dbReference type="InterPro" id="IPR027417">
    <property type="entry name" value="P-loop_NTPase"/>
</dbReference>
<dbReference type="EC" id="2.7.10.2" evidence="2"/>
<dbReference type="NCBIfam" id="TIGR01007">
    <property type="entry name" value="eps_fam"/>
    <property type="match status" value="1"/>
</dbReference>